<dbReference type="InterPro" id="IPR013989">
    <property type="entry name" value="Dev_and_cell_death_domain"/>
</dbReference>
<evidence type="ECO:0000313" key="2">
    <source>
        <dbReference type="EMBL" id="GKV51821.1"/>
    </source>
</evidence>
<dbReference type="SUPFAM" id="SSF117281">
    <property type="entry name" value="Kelch motif"/>
    <property type="match status" value="1"/>
</dbReference>
<comment type="caution">
    <text evidence="2">The sequence shown here is derived from an EMBL/GenBank/DDBJ whole genome shotgun (WGS) entry which is preliminary data.</text>
</comment>
<dbReference type="PROSITE" id="PS51222">
    <property type="entry name" value="DCD"/>
    <property type="match status" value="1"/>
</dbReference>
<dbReference type="Gene3D" id="2.120.10.80">
    <property type="entry name" value="Kelch-type beta propeller"/>
    <property type="match status" value="1"/>
</dbReference>
<feature type="domain" description="DCD" evidence="1">
    <location>
        <begin position="3"/>
        <end position="138"/>
    </location>
</feature>
<gene>
    <name evidence="2" type="ORF">SLEP1_g58445</name>
</gene>
<evidence type="ECO:0000259" key="1">
    <source>
        <dbReference type="PROSITE" id="PS51222"/>
    </source>
</evidence>
<dbReference type="InterPro" id="IPR044832">
    <property type="entry name" value="NRP-like"/>
</dbReference>
<dbReference type="InterPro" id="IPR015915">
    <property type="entry name" value="Kelch-typ_b-propeller"/>
</dbReference>
<protein>
    <recommendedName>
        <fullName evidence="1">DCD domain-containing protein</fullName>
    </recommendedName>
</protein>
<reference evidence="2 3" key="1">
    <citation type="journal article" date="2021" name="Commun. Biol.">
        <title>The genome of Shorea leprosula (Dipterocarpaceae) highlights the ecological relevance of drought in aseasonal tropical rainforests.</title>
        <authorList>
            <person name="Ng K.K.S."/>
            <person name="Kobayashi M.J."/>
            <person name="Fawcett J.A."/>
            <person name="Hatakeyama M."/>
            <person name="Paape T."/>
            <person name="Ng C.H."/>
            <person name="Ang C.C."/>
            <person name="Tnah L.H."/>
            <person name="Lee C.T."/>
            <person name="Nishiyama T."/>
            <person name="Sese J."/>
            <person name="O'Brien M.J."/>
            <person name="Copetti D."/>
            <person name="Mohd Noor M.I."/>
            <person name="Ong R.C."/>
            <person name="Putra M."/>
            <person name="Sireger I.Z."/>
            <person name="Indrioko S."/>
            <person name="Kosugi Y."/>
            <person name="Izuno A."/>
            <person name="Isagi Y."/>
            <person name="Lee S.L."/>
            <person name="Shimizu K.K."/>
        </authorList>
    </citation>
    <scope>NUCLEOTIDE SEQUENCE [LARGE SCALE GENOMIC DNA]</scope>
    <source>
        <strain evidence="2">214</strain>
    </source>
</reference>
<dbReference type="EMBL" id="BPVZ01000546">
    <property type="protein sequence ID" value="GKV51821.1"/>
    <property type="molecule type" value="Genomic_DNA"/>
</dbReference>
<evidence type="ECO:0000313" key="3">
    <source>
        <dbReference type="Proteomes" id="UP001054252"/>
    </source>
</evidence>
<keyword evidence="3" id="KW-1185">Reference proteome</keyword>
<dbReference type="Pfam" id="PF10539">
    <property type="entry name" value="Dev_Cell_Death"/>
    <property type="match status" value="1"/>
</dbReference>
<sequence length="277" mass="30345">MPTKMAWNIMFARPLASYVMNIMVMHDSALVGKSSHVGLPARIALFLFNYSDRKLHGIFEAASCGQMNIDPYGWNIDGSERTQYPAQLGYDQEMASELIFSFFLSSGSGTWRNIFQSPPSAGKIEEAEGFKLLSLELEHSNYSSEKLDSRNNGFNFEGLKEGVEVFIPPDSDVEHCNQSNGTSDSTDFASLDPLETHADAKRKIQDEKDLILMKLKELAGQVAQLNGELFVFGGGNGYICSSNDQWTICPPLTEKKGSLAGATLGEKIFAIGGGNGF</sequence>
<name>A0AAV5MSX9_9ROSI</name>
<accession>A0AAV5MSX9</accession>
<organism evidence="2 3">
    <name type="scientific">Rubroshorea leprosula</name>
    <dbReference type="NCBI Taxonomy" id="152421"/>
    <lineage>
        <taxon>Eukaryota</taxon>
        <taxon>Viridiplantae</taxon>
        <taxon>Streptophyta</taxon>
        <taxon>Embryophyta</taxon>
        <taxon>Tracheophyta</taxon>
        <taxon>Spermatophyta</taxon>
        <taxon>Magnoliopsida</taxon>
        <taxon>eudicotyledons</taxon>
        <taxon>Gunneridae</taxon>
        <taxon>Pentapetalae</taxon>
        <taxon>rosids</taxon>
        <taxon>malvids</taxon>
        <taxon>Malvales</taxon>
        <taxon>Dipterocarpaceae</taxon>
        <taxon>Rubroshorea</taxon>
    </lineage>
</organism>
<dbReference type="PANTHER" id="PTHR46034:SF7">
    <property type="entry name" value="INFLUENZA VIRUS NS1A-BINDING PROTEIN"/>
    <property type="match status" value="1"/>
</dbReference>
<dbReference type="PANTHER" id="PTHR46034">
    <property type="match status" value="1"/>
</dbReference>
<proteinExistence type="predicted"/>
<dbReference type="Proteomes" id="UP001054252">
    <property type="component" value="Unassembled WGS sequence"/>
</dbReference>
<dbReference type="SMART" id="SM00767">
    <property type="entry name" value="DCD"/>
    <property type="match status" value="1"/>
</dbReference>
<dbReference type="GO" id="GO:0034976">
    <property type="term" value="P:response to endoplasmic reticulum stress"/>
    <property type="evidence" value="ECO:0007669"/>
    <property type="project" value="InterPro"/>
</dbReference>
<dbReference type="AlphaFoldDB" id="A0AAV5MSX9"/>